<evidence type="ECO:0000256" key="12">
    <source>
        <dbReference type="ARBA" id="ARBA00023166"/>
    </source>
</evidence>
<keyword evidence="8" id="KW-0752">Steroid biosynthesis</keyword>
<evidence type="ECO:0000256" key="11">
    <source>
        <dbReference type="ARBA" id="ARBA00023136"/>
    </source>
</evidence>
<keyword evidence="13" id="KW-0753">Steroid metabolism</keyword>
<dbReference type="NCBIfam" id="TIGR01559">
    <property type="entry name" value="squal_synth"/>
    <property type="match status" value="1"/>
</dbReference>
<proteinExistence type="inferred from homology"/>
<comment type="similarity">
    <text evidence="3 15">Belongs to the phytoene/squalene synthase family.</text>
</comment>
<keyword evidence="8" id="KW-0443">Lipid metabolism</keyword>
<dbReference type="PROSITE" id="PS01045">
    <property type="entry name" value="SQUALEN_PHYTOEN_SYN_2"/>
    <property type="match status" value="1"/>
</dbReference>
<dbReference type="Pfam" id="PF00494">
    <property type="entry name" value="SQS_PSY"/>
    <property type="match status" value="1"/>
</dbReference>
<evidence type="ECO:0000256" key="10">
    <source>
        <dbReference type="ARBA" id="ARBA00023011"/>
    </source>
</evidence>
<dbReference type="InterPro" id="IPR019845">
    <property type="entry name" value="Squalene/phytoene_synthase_CS"/>
</dbReference>
<evidence type="ECO:0000256" key="3">
    <source>
        <dbReference type="ARBA" id="ARBA00006251"/>
    </source>
</evidence>
<accession>A0ABR1NF99</accession>
<evidence type="ECO:0000313" key="17">
    <source>
        <dbReference type="Proteomes" id="UP001367316"/>
    </source>
</evidence>
<name>A0ABR1NF99_9PEZI</name>
<dbReference type="SFLD" id="SFLDS00005">
    <property type="entry name" value="Isoprenoid_Synthase_Type_I"/>
    <property type="match status" value="1"/>
</dbReference>
<comment type="function">
    <text evidence="15">Catalyzes the condensation of 2 farnesyl pyrophosphate (FPP) moieties to form squalene.</text>
</comment>
<evidence type="ECO:0000256" key="5">
    <source>
        <dbReference type="ARBA" id="ARBA00022516"/>
    </source>
</evidence>
<dbReference type="InterPro" id="IPR006449">
    <property type="entry name" value="Squal_synth-like"/>
</dbReference>
<dbReference type="InterPro" id="IPR002060">
    <property type="entry name" value="Squ/phyt_synthse"/>
</dbReference>
<keyword evidence="7 15" id="KW-0812">Transmembrane</keyword>
<dbReference type="EMBL" id="JBBPBF010000005">
    <property type="protein sequence ID" value="KAK7613863.1"/>
    <property type="molecule type" value="Genomic_DNA"/>
</dbReference>
<dbReference type="Proteomes" id="UP001367316">
    <property type="component" value="Unassembled WGS sequence"/>
</dbReference>
<comment type="caution">
    <text evidence="16">The sequence shown here is derived from an EMBL/GenBank/DDBJ whole genome shotgun (WGS) entry which is preliminary data.</text>
</comment>
<evidence type="ECO:0000256" key="2">
    <source>
        <dbReference type="ARBA" id="ARBA00004370"/>
    </source>
</evidence>
<comment type="cofactor">
    <cofactor evidence="1 15">
        <name>Mg(2+)</name>
        <dbReference type="ChEBI" id="CHEBI:18420"/>
    </cofactor>
</comment>
<keyword evidence="9 15" id="KW-1133">Transmembrane helix</keyword>
<feature type="transmembrane region" description="Helical" evidence="15">
    <location>
        <begin position="418"/>
        <end position="439"/>
    </location>
</feature>
<evidence type="ECO:0000256" key="7">
    <source>
        <dbReference type="ARBA" id="ARBA00022692"/>
    </source>
</evidence>
<dbReference type="InterPro" id="IPR033904">
    <property type="entry name" value="Trans_IPPS_HH"/>
</dbReference>
<evidence type="ECO:0000256" key="13">
    <source>
        <dbReference type="ARBA" id="ARBA00023221"/>
    </source>
</evidence>
<evidence type="ECO:0000256" key="14">
    <source>
        <dbReference type="ARBA" id="ARBA00023268"/>
    </source>
</evidence>
<comment type="pathway">
    <text evidence="15">Terpene metabolism; lanosterol biosynthesis; lanosterol from farnesyl diphosphate: step 1/3.</text>
</comment>
<evidence type="ECO:0000256" key="8">
    <source>
        <dbReference type="ARBA" id="ARBA00022955"/>
    </source>
</evidence>
<organism evidence="16 17">
    <name type="scientific">Phyllosticta paracitricarpa</name>
    <dbReference type="NCBI Taxonomy" id="2016321"/>
    <lineage>
        <taxon>Eukaryota</taxon>
        <taxon>Fungi</taxon>
        <taxon>Dikarya</taxon>
        <taxon>Ascomycota</taxon>
        <taxon>Pezizomycotina</taxon>
        <taxon>Dothideomycetes</taxon>
        <taxon>Dothideomycetes incertae sedis</taxon>
        <taxon>Botryosphaeriales</taxon>
        <taxon>Phyllostictaceae</taxon>
        <taxon>Phyllosticta</taxon>
    </lineage>
</organism>
<comment type="subcellular location">
    <subcellularLocation>
        <location evidence="2">Membrane</location>
    </subcellularLocation>
</comment>
<dbReference type="PANTHER" id="PTHR11626">
    <property type="entry name" value="FARNESYL-DIPHOSPHATE FARNESYLTRANSFERASE"/>
    <property type="match status" value="1"/>
</dbReference>
<evidence type="ECO:0000256" key="15">
    <source>
        <dbReference type="RuleBase" id="RU368088"/>
    </source>
</evidence>
<dbReference type="CDD" id="cd00683">
    <property type="entry name" value="Trans_IPPS_HH"/>
    <property type="match status" value="1"/>
</dbReference>
<dbReference type="InterPro" id="IPR044844">
    <property type="entry name" value="Trans_IPPS_euk-type"/>
</dbReference>
<dbReference type="InterPro" id="IPR008949">
    <property type="entry name" value="Isoprenoid_synthase_dom_sf"/>
</dbReference>
<sequence length="500" mass="57280">MPKASEVAYYLLHTQELRAIIQWKIWHNPVHERDETKESASLSRCFHFLDKTSRSFAAVIKELHPELLVPVCLFYLVLRGLDTIEDDMTIDLPTKEPLLRDFDKILERDGWTFNGNGPDEKDRELLTEFNVVVEEFKRIKPAYRAIIKDITKKMGDGMADYANNAEHNINGVNTVKDYELYCHYVAGLVGEGLTKLFVEAGLANQQLLVRHDLHESMGQFLQQVNIIRDIKEDLDDKRRFWPKEIWSKHVEKFEDLFKPENKEAALNCNSEMVLTALRRAPDCLYYLAGLRDQSVFNFAAIPQSMAIATLDLCFRNYQVFERNIKITKGQACRLMIESTQNLQLVCEIFKRFSRSILKKNDPKDPNFLEISIACGKIEQFVETVFPTQTATNKKMKAVLSPEEEAKQKAEREEAKWDVIYMAIAVFCTLTLVTGIMVGLKFSSPSKPRQSLTRPQILVAWMAGARFDIAFQSLKQGIFKAPAPGSASASHAVAEYDHQEL</sequence>
<keyword evidence="17" id="KW-1185">Reference proteome</keyword>
<dbReference type="Gene3D" id="1.10.600.10">
    <property type="entry name" value="Farnesyl Diphosphate Synthase"/>
    <property type="match status" value="1"/>
</dbReference>
<keyword evidence="11 15" id="KW-0472">Membrane</keyword>
<comment type="catalytic activity">
    <reaction evidence="15">
        <text>2 (2E,6E)-farnesyl diphosphate + NADH + H(+) = squalene + 2 diphosphate + NAD(+)</text>
        <dbReference type="Rhea" id="RHEA:32299"/>
        <dbReference type="ChEBI" id="CHEBI:15378"/>
        <dbReference type="ChEBI" id="CHEBI:15440"/>
        <dbReference type="ChEBI" id="CHEBI:33019"/>
        <dbReference type="ChEBI" id="CHEBI:57540"/>
        <dbReference type="ChEBI" id="CHEBI:57945"/>
        <dbReference type="ChEBI" id="CHEBI:175763"/>
        <dbReference type="EC" id="2.5.1.21"/>
    </reaction>
</comment>
<reference evidence="16 17" key="1">
    <citation type="submission" date="2024-04" db="EMBL/GenBank/DDBJ databases">
        <title>Phyllosticta paracitricarpa is synonymous to the EU quarantine fungus P. citricarpa based on phylogenomic analyses.</title>
        <authorList>
            <consortium name="Lawrence Berkeley National Laboratory"/>
            <person name="Van ingen-buijs V.A."/>
            <person name="Van westerhoven A.C."/>
            <person name="Haridas S."/>
            <person name="Skiadas P."/>
            <person name="Martin F."/>
            <person name="Groenewald J.Z."/>
            <person name="Crous P.W."/>
            <person name="Seidl M.F."/>
        </authorList>
    </citation>
    <scope>NUCLEOTIDE SEQUENCE [LARGE SCALE GENOMIC DNA]</scope>
    <source>
        <strain evidence="16 17">CBS 141358</strain>
    </source>
</reference>
<gene>
    <name evidence="16" type="ORF">JOL62DRAFT_554044</name>
</gene>
<evidence type="ECO:0000256" key="1">
    <source>
        <dbReference type="ARBA" id="ARBA00001946"/>
    </source>
</evidence>
<keyword evidence="5" id="KW-0444">Lipid biosynthesis</keyword>
<dbReference type="EC" id="2.5.1.21" evidence="4 15"/>
<keyword evidence="14" id="KW-0511">Multifunctional enzyme</keyword>
<dbReference type="PANTHER" id="PTHR11626:SF2">
    <property type="entry name" value="SQUALENE SYNTHASE"/>
    <property type="match status" value="1"/>
</dbReference>
<dbReference type="SUPFAM" id="SSF48576">
    <property type="entry name" value="Terpenoid synthases"/>
    <property type="match status" value="1"/>
</dbReference>
<keyword evidence="6 15" id="KW-0808">Transferase</keyword>
<keyword evidence="10" id="KW-0756">Sterol biosynthesis</keyword>
<evidence type="ECO:0000256" key="4">
    <source>
        <dbReference type="ARBA" id="ARBA00012373"/>
    </source>
</evidence>
<protein>
    <recommendedName>
        <fullName evidence="4 15">Squalene synthase</fullName>
        <shortName evidence="15">SQS</shortName>
        <shortName evidence="15">SS</shortName>
        <ecNumber evidence="4 15">2.5.1.21</ecNumber>
    </recommendedName>
</protein>
<evidence type="ECO:0000256" key="6">
    <source>
        <dbReference type="ARBA" id="ARBA00022679"/>
    </source>
</evidence>
<keyword evidence="12" id="KW-1207">Sterol metabolism</keyword>
<dbReference type="SFLD" id="SFLDG01018">
    <property type="entry name" value="Squalene/Phytoene_Synthase_Lik"/>
    <property type="match status" value="1"/>
</dbReference>
<dbReference type="PROSITE" id="PS01044">
    <property type="entry name" value="SQUALEN_PHYTOEN_SYN_1"/>
    <property type="match status" value="1"/>
</dbReference>
<evidence type="ECO:0000256" key="9">
    <source>
        <dbReference type="ARBA" id="ARBA00022989"/>
    </source>
</evidence>
<evidence type="ECO:0000313" key="16">
    <source>
        <dbReference type="EMBL" id="KAK7613863.1"/>
    </source>
</evidence>
<comment type="catalytic activity">
    <reaction evidence="15">
        <text>2 (2E,6E)-farnesyl diphosphate + NADPH + H(+) = squalene + 2 diphosphate + NADP(+)</text>
        <dbReference type="Rhea" id="RHEA:32295"/>
        <dbReference type="ChEBI" id="CHEBI:15378"/>
        <dbReference type="ChEBI" id="CHEBI:15440"/>
        <dbReference type="ChEBI" id="CHEBI:33019"/>
        <dbReference type="ChEBI" id="CHEBI:57783"/>
        <dbReference type="ChEBI" id="CHEBI:58349"/>
        <dbReference type="ChEBI" id="CHEBI:175763"/>
        <dbReference type="EC" id="2.5.1.21"/>
    </reaction>
</comment>